<comment type="caution">
    <text evidence="1">The sequence shown here is derived from an EMBL/GenBank/DDBJ whole genome shotgun (WGS) entry which is preliminary data.</text>
</comment>
<dbReference type="Proteomes" id="UP001185863">
    <property type="component" value="Unassembled WGS sequence"/>
</dbReference>
<evidence type="ECO:0000313" key="1">
    <source>
        <dbReference type="EMBL" id="MDV7267330.1"/>
    </source>
</evidence>
<name>A0AAE4V237_9NOCA</name>
<proteinExistence type="predicted"/>
<dbReference type="AlphaFoldDB" id="A0AAE4V237"/>
<gene>
    <name evidence="1" type="ORF">R4315_22645</name>
</gene>
<protein>
    <submittedName>
        <fullName evidence="1">Uncharacterized protein</fullName>
    </submittedName>
</protein>
<dbReference type="RefSeq" id="WP_213573692.1">
    <property type="nucleotide sequence ID" value="NZ_JAWLUP010000081.1"/>
</dbReference>
<organism evidence="1 2">
    <name type="scientific">Rhodococcus oxybenzonivorans</name>
    <dbReference type="NCBI Taxonomy" id="1990687"/>
    <lineage>
        <taxon>Bacteria</taxon>
        <taxon>Bacillati</taxon>
        <taxon>Actinomycetota</taxon>
        <taxon>Actinomycetes</taxon>
        <taxon>Mycobacteriales</taxon>
        <taxon>Nocardiaceae</taxon>
        <taxon>Rhodococcus</taxon>
    </lineage>
</organism>
<evidence type="ECO:0000313" key="2">
    <source>
        <dbReference type="Proteomes" id="UP001185863"/>
    </source>
</evidence>
<accession>A0AAE4V237</accession>
<dbReference type="EMBL" id="JAWLUP010000081">
    <property type="protein sequence ID" value="MDV7267330.1"/>
    <property type="molecule type" value="Genomic_DNA"/>
</dbReference>
<sequence>MLTNAARGIEPVAAAVNPAMTDTPITHWTATETITDGRVITLVSLSTAM</sequence>
<reference evidence="1" key="1">
    <citation type="submission" date="2023-10" db="EMBL/GenBank/DDBJ databases">
        <title>Development of a sustainable strategy for remediation of hydrocarbon-contaminated territories based on the waste exchange concept.</title>
        <authorList>
            <person name="Krivoruchko A."/>
        </authorList>
    </citation>
    <scope>NUCLEOTIDE SEQUENCE</scope>
    <source>
        <strain evidence="1">IEGM 68</strain>
    </source>
</reference>